<protein>
    <submittedName>
        <fullName evidence="2">Uncharacterized protein</fullName>
    </submittedName>
</protein>
<evidence type="ECO:0000313" key="3">
    <source>
        <dbReference type="Proteomes" id="UP000438429"/>
    </source>
</evidence>
<organism evidence="2 3">
    <name type="scientific">Scophthalmus maximus</name>
    <name type="common">Turbot</name>
    <name type="synonym">Psetta maxima</name>
    <dbReference type="NCBI Taxonomy" id="52904"/>
    <lineage>
        <taxon>Eukaryota</taxon>
        <taxon>Metazoa</taxon>
        <taxon>Chordata</taxon>
        <taxon>Craniata</taxon>
        <taxon>Vertebrata</taxon>
        <taxon>Euteleostomi</taxon>
        <taxon>Actinopterygii</taxon>
        <taxon>Neopterygii</taxon>
        <taxon>Teleostei</taxon>
        <taxon>Neoteleostei</taxon>
        <taxon>Acanthomorphata</taxon>
        <taxon>Carangaria</taxon>
        <taxon>Pleuronectiformes</taxon>
        <taxon>Pleuronectoidei</taxon>
        <taxon>Scophthalmidae</taxon>
        <taxon>Scophthalmus</taxon>
    </lineage>
</organism>
<dbReference type="AlphaFoldDB" id="A0A6A4TGT5"/>
<sequence length="185" mass="22052">MKSQSDRIVPNYITHKLYRPRCAAPNHHQLVTGNETGGIERRSFYCVFSFYVTLLFQRHKVMFPHPATEEHARTHTHENQSEETPQQHRRRAPCDLHDDQQLGRTLPGNSPTVQYYQMSFYPASFLNKTFLCIFRQLKFFFQRLHLFHNAMTMQLLFKTKIEKILLCNWLLLLLWSDSEVSRSHN</sequence>
<proteinExistence type="predicted"/>
<accession>A0A6A4TGT5</accession>
<gene>
    <name evidence="2" type="ORF">F2P81_003197</name>
</gene>
<name>A0A6A4TGT5_SCOMX</name>
<dbReference type="Proteomes" id="UP000438429">
    <property type="component" value="Unassembled WGS sequence"/>
</dbReference>
<evidence type="ECO:0000313" key="2">
    <source>
        <dbReference type="EMBL" id="KAF0044039.1"/>
    </source>
</evidence>
<feature type="compositionally biased region" description="Basic and acidic residues" evidence="1">
    <location>
        <begin position="69"/>
        <end position="80"/>
    </location>
</feature>
<feature type="region of interest" description="Disordered" evidence="1">
    <location>
        <begin position="69"/>
        <end position="100"/>
    </location>
</feature>
<evidence type="ECO:0000256" key="1">
    <source>
        <dbReference type="SAM" id="MobiDB-lite"/>
    </source>
</evidence>
<reference evidence="2 3" key="1">
    <citation type="submission" date="2019-06" db="EMBL/GenBank/DDBJ databases">
        <title>Draft genomes of female and male turbot (Scophthalmus maximus).</title>
        <authorList>
            <person name="Xu H."/>
            <person name="Xu X.-W."/>
            <person name="Shao C."/>
            <person name="Chen S."/>
        </authorList>
    </citation>
    <scope>NUCLEOTIDE SEQUENCE [LARGE SCALE GENOMIC DNA]</scope>
    <source>
        <strain evidence="2">Ysfricsl-2016a</strain>
        <tissue evidence="2">Blood</tissue>
    </source>
</reference>
<dbReference type="EMBL" id="VEVO01000003">
    <property type="protein sequence ID" value="KAF0044039.1"/>
    <property type="molecule type" value="Genomic_DNA"/>
</dbReference>
<comment type="caution">
    <text evidence="2">The sequence shown here is derived from an EMBL/GenBank/DDBJ whole genome shotgun (WGS) entry which is preliminary data.</text>
</comment>